<reference evidence="2 3" key="1">
    <citation type="submission" date="2016-10" db="EMBL/GenBank/DDBJ databases">
        <authorList>
            <person name="de Groot N.N."/>
        </authorList>
    </citation>
    <scope>NUCLEOTIDE SEQUENCE [LARGE SCALE GENOMIC DNA]</scope>
    <source>
        <strain evidence="2 3">IBRC-M10418</strain>
    </source>
</reference>
<protein>
    <recommendedName>
        <fullName evidence="4">DUF3179 domain-containing protein</fullName>
    </recommendedName>
</protein>
<gene>
    <name evidence="2" type="ORF">SAMN05192561_1014</name>
</gene>
<keyword evidence="3" id="KW-1185">Reference proteome</keyword>
<organism evidence="2 3">
    <name type="scientific">Halopenitus malekzadehii</name>
    <dbReference type="NCBI Taxonomy" id="1267564"/>
    <lineage>
        <taxon>Archaea</taxon>
        <taxon>Methanobacteriati</taxon>
        <taxon>Methanobacteriota</taxon>
        <taxon>Stenosarchaea group</taxon>
        <taxon>Halobacteria</taxon>
        <taxon>Halobacteriales</taxon>
        <taxon>Haloferacaceae</taxon>
        <taxon>Halopenitus</taxon>
    </lineage>
</organism>
<proteinExistence type="predicted"/>
<dbReference type="OrthoDB" id="2731at2157"/>
<dbReference type="Proteomes" id="UP000199215">
    <property type="component" value="Unassembled WGS sequence"/>
</dbReference>
<dbReference type="PROSITE" id="PS51257">
    <property type="entry name" value="PROKAR_LIPOPROTEIN"/>
    <property type="match status" value="1"/>
</dbReference>
<dbReference type="STRING" id="1267564.SAMN05192561_1014"/>
<dbReference type="Pfam" id="PF11376">
    <property type="entry name" value="DUF3179"/>
    <property type="match status" value="1"/>
</dbReference>
<feature type="region of interest" description="Disordered" evidence="1">
    <location>
        <begin position="24"/>
        <end position="93"/>
    </location>
</feature>
<dbReference type="RefSeq" id="WP_092812571.1">
    <property type="nucleotide sequence ID" value="NZ_FNWU01000001.1"/>
</dbReference>
<dbReference type="EMBL" id="FNWU01000001">
    <property type="protein sequence ID" value="SEH36462.1"/>
    <property type="molecule type" value="Genomic_DNA"/>
</dbReference>
<evidence type="ECO:0000313" key="3">
    <source>
        <dbReference type="Proteomes" id="UP000199215"/>
    </source>
</evidence>
<evidence type="ECO:0000313" key="2">
    <source>
        <dbReference type="EMBL" id="SEH36462.1"/>
    </source>
</evidence>
<name>A0A1H6HMX6_9EURY</name>
<evidence type="ECO:0000256" key="1">
    <source>
        <dbReference type="SAM" id="MobiDB-lite"/>
    </source>
</evidence>
<dbReference type="AlphaFoldDB" id="A0A1H6HMX6"/>
<accession>A0A1H6HMX6</accession>
<evidence type="ECO:0008006" key="4">
    <source>
        <dbReference type="Google" id="ProtNLM"/>
    </source>
</evidence>
<sequence>MTNSVTRRAALVSVGTGAAALAGCLGDRGVGSAGSASSTDSPTEGDGSSDPSTADRSGPPTRDDTLPLPMNSSSIRDRAISGGPPKDGIPAIDDPQFVTAAAAAERLNPGDPVFGLARGDAVKAYPQSILVSHEICNDVVDGVPVSVTYCPLTGTAMGFERGDTTFGVSGRLVNNNLIMYDRATETWWPQVLATAIPGPWNESPATRSLREFRVVWTTWERWVDRHPETRVLSRETGFARNYDDDPYGTYNPRLGYYEPESSPMFPPLATDERLEPKRVVIGARTAAGAFAVEKNHLRDAKLVRGELGGTPVVATYDQALDTGYVFLNPDTRRFDYRRGRVHGADGGTHPPADLPLERVDAFDAMWFAWRGFYPETTLYD</sequence>
<dbReference type="InterPro" id="IPR021516">
    <property type="entry name" value="DUF3179"/>
</dbReference>